<dbReference type="SMART" id="SM00091">
    <property type="entry name" value="PAS"/>
    <property type="match status" value="3"/>
</dbReference>
<dbReference type="InterPro" id="IPR001610">
    <property type="entry name" value="PAC"/>
</dbReference>
<dbReference type="GO" id="GO:0003824">
    <property type="term" value="F:catalytic activity"/>
    <property type="evidence" value="ECO:0007669"/>
    <property type="project" value="UniProtKB-ARBA"/>
</dbReference>
<dbReference type="NCBIfam" id="TIGR00254">
    <property type="entry name" value="GGDEF"/>
    <property type="match status" value="1"/>
</dbReference>
<feature type="domain" description="PAS" evidence="2">
    <location>
        <begin position="106"/>
        <end position="179"/>
    </location>
</feature>
<dbReference type="InterPro" id="IPR000160">
    <property type="entry name" value="GGDEF_dom"/>
</dbReference>
<feature type="domain" description="PAS" evidence="2">
    <location>
        <begin position="237"/>
        <end position="296"/>
    </location>
</feature>
<feature type="domain" description="GGDEF" evidence="4">
    <location>
        <begin position="525"/>
        <end position="656"/>
    </location>
</feature>
<evidence type="ECO:0000256" key="1">
    <source>
        <dbReference type="ARBA" id="ARBA00001946"/>
    </source>
</evidence>
<dbReference type="SMART" id="SM00086">
    <property type="entry name" value="PAC"/>
    <property type="match status" value="3"/>
</dbReference>
<dbReference type="EMBL" id="PNCG01000010">
    <property type="protein sequence ID" value="TMP86785.1"/>
    <property type="molecule type" value="Genomic_DNA"/>
</dbReference>
<dbReference type="InterPro" id="IPR000014">
    <property type="entry name" value="PAS"/>
</dbReference>
<dbReference type="Gene3D" id="3.30.70.270">
    <property type="match status" value="1"/>
</dbReference>
<gene>
    <name evidence="5" type="ORF">CWC05_09895</name>
</gene>
<comment type="cofactor">
    <cofactor evidence="1">
        <name>Mg(2+)</name>
        <dbReference type="ChEBI" id="CHEBI:18420"/>
    </cofactor>
</comment>
<dbReference type="FunFam" id="3.30.70.270:FF:000001">
    <property type="entry name" value="Diguanylate cyclase domain protein"/>
    <property type="match status" value="1"/>
</dbReference>
<evidence type="ECO:0008006" key="7">
    <source>
        <dbReference type="Google" id="ProtNLM"/>
    </source>
</evidence>
<evidence type="ECO:0000313" key="6">
    <source>
        <dbReference type="Proteomes" id="UP000305874"/>
    </source>
</evidence>
<dbReference type="InterPro" id="IPR013655">
    <property type="entry name" value="PAS_fold_3"/>
</dbReference>
<dbReference type="PROSITE" id="PS50112">
    <property type="entry name" value="PAS"/>
    <property type="match status" value="2"/>
</dbReference>
<dbReference type="InterPro" id="IPR000700">
    <property type="entry name" value="PAS-assoc_C"/>
</dbReference>
<comment type="caution">
    <text evidence="5">The sequence shown here is derived from an EMBL/GenBank/DDBJ whole genome shotgun (WGS) entry which is preliminary data.</text>
</comment>
<dbReference type="AlphaFoldDB" id="A0A5S3Z4N2"/>
<dbReference type="CDD" id="cd01949">
    <property type="entry name" value="GGDEF"/>
    <property type="match status" value="1"/>
</dbReference>
<evidence type="ECO:0000313" key="5">
    <source>
        <dbReference type="EMBL" id="TMP86785.1"/>
    </source>
</evidence>
<feature type="domain" description="PAC" evidence="3">
    <location>
        <begin position="442"/>
        <end position="493"/>
    </location>
</feature>
<dbReference type="PROSITE" id="PS50887">
    <property type="entry name" value="GGDEF"/>
    <property type="match status" value="1"/>
</dbReference>
<dbReference type="PANTHER" id="PTHR44757">
    <property type="entry name" value="DIGUANYLATE CYCLASE DGCP"/>
    <property type="match status" value="1"/>
</dbReference>
<dbReference type="PROSITE" id="PS50113">
    <property type="entry name" value="PAC"/>
    <property type="match status" value="1"/>
</dbReference>
<dbReference type="PANTHER" id="PTHR44757:SF2">
    <property type="entry name" value="BIOFILM ARCHITECTURE MAINTENANCE PROTEIN MBAA"/>
    <property type="match status" value="1"/>
</dbReference>
<dbReference type="InterPro" id="IPR052155">
    <property type="entry name" value="Biofilm_reg_signaling"/>
</dbReference>
<reference evidence="6" key="2">
    <citation type="submission" date="2019-06" db="EMBL/GenBank/DDBJ databases">
        <title>Co-occurence of chitin degradation, pigmentation and bioactivity in marine Pseudoalteromonas.</title>
        <authorList>
            <person name="Sonnenschein E.C."/>
            <person name="Bech P.K."/>
        </authorList>
    </citation>
    <scope>NUCLEOTIDE SEQUENCE [LARGE SCALE GENOMIC DNA]</scope>
    <source>
        <strain evidence="6">S2897</strain>
    </source>
</reference>
<dbReference type="SUPFAM" id="SSF55785">
    <property type="entry name" value="PYP-like sensor domain (PAS domain)"/>
    <property type="match status" value="3"/>
</dbReference>
<dbReference type="Proteomes" id="UP000305874">
    <property type="component" value="Unassembled WGS sequence"/>
</dbReference>
<dbReference type="Pfam" id="PF00990">
    <property type="entry name" value="GGDEF"/>
    <property type="match status" value="1"/>
</dbReference>
<proteinExistence type="predicted"/>
<dbReference type="Pfam" id="PF08447">
    <property type="entry name" value="PAS_3"/>
    <property type="match status" value="2"/>
</dbReference>
<dbReference type="InterPro" id="IPR035965">
    <property type="entry name" value="PAS-like_dom_sf"/>
</dbReference>
<dbReference type="CDD" id="cd00130">
    <property type="entry name" value="PAS"/>
    <property type="match status" value="3"/>
</dbReference>
<evidence type="ECO:0000259" key="2">
    <source>
        <dbReference type="PROSITE" id="PS50112"/>
    </source>
</evidence>
<dbReference type="NCBIfam" id="TIGR00229">
    <property type="entry name" value="sensory_box"/>
    <property type="match status" value="2"/>
</dbReference>
<accession>A0A5S3Z4N2</accession>
<name>A0A5S3Z4N2_9GAMM</name>
<sequence length="656" mass="75194">MAKEGGTLQTQSHTSLLIFDSQGVCSAAHPAQLERYVGLHFDDFSFFNKQDVCVFTTFCKQAPYITLQVELEQRTFIATAHWCQGNQSSLVVSLSEHFEGYRQRSNAERLEALIEGTQAGTWEWNMQTGEVVLNERWANIIGYTLDELSPISIDTWLLYAHPEDLHASDAAFDRHFSGEDPVYQCDVRMKHKQGHWVWVRDCGKVVTRTADDKPEWISGTHIDITQRVHDLEQLTQVRNELKTIIDSVPAAIYKAPFDEPCCFSFISSQISHITGYNRIKFVQSPHWWREHIHPEDLDAQDTQTRHWRKEGAQGVFKSDFRFRHKDGYYIWLTEYSQRMQTTANNGQDYLVGSLTDKSENVSLSNRLDAFAQVLPGMIYQFALTAERSWHFPYISEGCTRIFEVAPEAVQQDPASLLTKIAHDDRQRVVRSILNSAQSLDDWECEFKVELEDNEEKWLFAHAIPKRQLDGTVLWSGMVIDITDRKSLELTLLRESTTDPLTGLYNRRHFNEQLQQQLARAERDGTHVSLMIIDFDLFKQINDQYGHHAGDIVLKEATMQISAILRKYDIFARIGGEEFSVILPNTSLAQARHVAEKVRRQVEHCHIQAHEHSISVTTTIGVASTEQTTAHPGALLKQADNCLYQGKHQGRNCVVSD</sequence>
<reference evidence="5 6" key="1">
    <citation type="submission" date="2017-12" db="EMBL/GenBank/DDBJ databases">
        <authorList>
            <person name="Paulsen S."/>
            <person name="Gram L.K."/>
        </authorList>
    </citation>
    <scope>NUCLEOTIDE SEQUENCE [LARGE SCALE GENOMIC DNA]</scope>
    <source>
        <strain evidence="5 6">S2897</strain>
    </source>
</reference>
<evidence type="ECO:0000259" key="4">
    <source>
        <dbReference type="PROSITE" id="PS50887"/>
    </source>
</evidence>
<dbReference type="SUPFAM" id="SSF55073">
    <property type="entry name" value="Nucleotide cyclase"/>
    <property type="match status" value="1"/>
</dbReference>
<protein>
    <recommendedName>
        <fullName evidence="7">Diguanylate cyclase</fullName>
    </recommendedName>
</protein>
<evidence type="ECO:0000259" key="3">
    <source>
        <dbReference type="PROSITE" id="PS50113"/>
    </source>
</evidence>
<dbReference type="SMART" id="SM00267">
    <property type="entry name" value="GGDEF"/>
    <property type="match status" value="1"/>
</dbReference>
<dbReference type="Gene3D" id="3.30.450.20">
    <property type="entry name" value="PAS domain"/>
    <property type="match status" value="3"/>
</dbReference>
<dbReference type="InterPro" id="IPR043128">
    <property type="entry name" value="Rev_trsase/Diguanyl_cyclase"/>
</dbReference>
<organism evidence="5 6">
    <name type="scientific">Pseudoalteromonas ruthenica</name>
    <dbReference type="NCBI Taxonomy" id="151081"/>
    <lineage>
        <taxon>Bacteria</taxon>
        <taxon>Pseudomonadati</taxon>
        <taxon>Pseudomonadota</taxon>
        <taxon>Gammaproteobacteria</taxon>
        <taxon>Alteromonadales</taxon>
        <taxon>Pseudoalteromonadaceae</taxon>
        <taxon>Pseudoalteromonas</taxon>
    </lineage>
</organism>
<dbReference type="InterPro" id="IPR029787">
    <property type="entry name" value="Nucleotide_cyclase"/>
</dbReference>